<dbReference type="PATRIC" id="fig|69370.6.peg.3318"/>
<dbReference type="AlphaFoldDB" id="A0A0M2H2K0"/>
<proteinExistence type="predicted"/>
<keyword evidence="2" id="KW-0472">Membrane</keyword>
<keyword evidence="4" id="KW-1185">Reference proteome</keyword>
<sequence>MLETIAVVLRLVVEVLATTLRPATELLGEAARSLFELAPAPQPEAGALVIAAAVIATLALLAVAIAVLLVPGRMIATAAGPHRAIADSTRLTASHPDAPGHSRPRAPGSAALAA</sequence>
<protein>
    <submittedName>
        <fullName evidence="3">Uncharacterized protein</fullName>
    </submittedName>
</protein>
<organism evidence="3 4">
    <name type="scientific">Microbacterium trichothecenolyticum</name>
    <name type="common">Aureobacterium trichothecenolyticum</name>
    <dbReference type="NCBI Taxonomy" id="69370"/>
    <lineage>
        <taxon>Bacteria</taxon>
        <taxon>Bacillati</taxon>
        <taxon>Actinomycetota</taxon>
        <taxon>Actinomycetes</taxon>
        <taxon>Micrococcales</taxon>
        <taxon>Microbacteriaceae</taxon>
        <taxon>Microbacterium</taxon>
    </lineage>
</organism>
<gene>
    <name evidence="3" type="ORF">RS82_03258</name>
</gene>
<dbReference type="Pfam" id="PF19950">
    <property type="entry name" value="DUF6412"/>
    <property type="match status" value="1"/>
</dbReference>
<evidence type="ECO:0000313" key="4">
    <source>
        <dbReference type="Proteomes" id="UP000034098"/>
    </source>
</evidence>
<evidence type="ECO:0000256" key="1">
    <source>
        <dbReference type="SAM" id="MobiDB-lite"/>
    </source>
</evidence>
<name>A0A0M2H2K0_MICTR</name>
<accession>A0A0M2H2K0</accession>
<evidence type="ECO:0000256" key="2">
    <source>
        <dbReference type="SAM" id="Phobius"/>
    </source>
</evidence>
<feature type="region of interest" description="Disordered" evidence="1">
    <location>
        <begin position="87"/>
        <end position="114"/>
    </location>
</feature>
<dbReference type="Proteomes" id="UP000034098">
    <property type="component" value="Unassembled WGS sequence"/>
</dbReference>
<comment type="caution">
    <text evidence="3">The sequence shown here is derived from an EMBL/GenBank/DDBJ whole genome shotgun (WGS) entry which is preliminary data.</text>
</comment>
<dbReference type="InterPro" id="IPR045635">
    <property type="entry name" value="DUF6412"/>
</dbReference>
<reference evidence="3 4" key="1">
    <citation type="submission" date="2015-02" db="EMBL/GenBank/DDBJ databases">
        <title>Draft genome sequences of ten Microbacterium spp. with emphasis on heavy metal contaminated environments.</title>
        <authorList>
            <person name="Corretto E."/>
        </authorList>
    </citation>
    <scope>NUCLEOTIDE SEQUENCE [LARGE SCALE GENOMIC DNA]</scope>
    <source>
        <strain evidence="3 4">DSM 8608</strain>
    </source>
</reference>
<evidence type="ECO:0000313" key="3">
    <source>
        <dbReference type="EMBL" id="KJL40642.1"/>
    </source>
</evidence>
<keyword evidence="2" id="KW-1133">Transmembrane helix</keyword>
<dbReference type="EMBL" id="JYJA01000039">
    <property type="protein sequence ID" value="KJL40642.1"/>
    <property type="molecule type" value="Genomic_DNA"/>
</dbReference>
<feature type="transmembrane region" description="Helical" evidence="2">
    <location>
        <begin position="45"/>
        <end position="70"/>
    </location>
</feature>
<keyword evidence="2" id="KW-0812">Transmembrane</keyword>